<keyword evidence="7" id="KW-1185">Reference proteome</keyword>
<gene>
    <name evidence="6" type="primary">HEPHL1_1</name>
    <name evidence="6" type="ORF">CU098_001391</name>
</gene>
<evidence type="ECO:0000313" key="6">
    <source>
        <dbReference type="EMBL" id="RCH77731.1"/>
    </source>
</evidence>
<evidence type="ECO:0000256" key="4">
    <source>
        <dbReference type="ARBA" id="ARBA00023008"/>
    </source>
</evidence>
<dbReference type="GO" id="GO:0005507">
    <property type="term" value="F:copper ion binding"/>
    <property type="evidence" value="ECO:0007669"/>
    <property type="project" value="InterPro"/>
</dbReference>
<comment type="caution">
    <text evidence="6">The sequence shown here is derived from an EMBL/GenBank/DDBJ whole genome shotgun (WGS) entry which is preliminary data.</text>
</comment>
<dbReference type="STRING" id="4846.A0A367IJN4"/>
<dbReference type="InterPro" id="IPR008972">
    <property type="entry name" value="Cupredoxin"/>
</dbReference>
<comment type="similarity">
    <text evidence="1">Belongs to the multicopper oxidase family.</text>
</comment>
<evidence type="ECO:0000256" key="2">
    <source>
        <dbReference type="ARBA" id="ARBA00022723"/>
    </source>
</evidence>
<keyword evidence="3" id="KW-0560">Oxidoreductase</keyword>
<evidence type="ECO:0000313" key="7">
    <source>
        <dbReference type="Proteomes" id="UP000253551"/>
    </source>
</evidence>
<feature type="non-terminal residue" evidence="6">
    <location>
        <position position="1"/>
    </location>
</feature>
<dbReference type="PANTHER" id="PTHR11709">
    <property type="entry name" value="MULTI-COPPER OXIDASE"/>
    <property type="match status" value="1"/>
</dbReference>
<organism evidence="6 7">
    <name type="scientific">Rhizopus stolonifer</name>
    <name type="common">Rhizopus nigricans</name>
    <dbReference type="NCBI Taxonomy" id="4846"/>
    <lineage>
        <taxon>Eukaryota</taxon>
        <taxon>Fungi</taxon>
        <taxon>Fungi incertae sedis</taxon>
        <taxon>Mucoromycota</taxon>
        <taxon>Mucoromycotina</taxon>
        <taxon>Mucoromycetes</taxon>
        <taxon>Mucorales</taxon>
        <taxon>Mucorineae</taxon>
        <taxon>Rhizopodaceae</taxon>
        <taxon>Rhizopus</taxon>
    </lineage>
</organism>
<dbReference type="AlphaFoldDB" id="A0A367IJN4"/>
<dbReference type="GO" id="GO:0016491">
    <property type="term" value="F:oxidoreductase activity"/>
    <property type="evidence" value="ECO:0007669"/>
    <property type="project" value="UniProtKB-KW"/>
</dbReference>
<dbReference type="InterPro" id="IPR045087">
    <property type="entry name" value="Cu-oxidase_fam"/>
</dbReference>
<evidence type="ECO:0000256" key="3">
    <source>
        <dbReference type="ARBA" id="ARBA00023002"/>
    </source>
</evidence>
<dbReference type="InterPro" id="IPR011707">
    <property type="entry name" value="Cu-oxidase-like_N"/>
</dbReference>
<proteinExistence type="inferred from homology"/>
<sequence>IHVLGTRYYKALYHEYEDESYTKKKKRPYWQGNMGPILRVEVGDVIQVFFWNKASRNFTIHPHGIFYEFEMEGAIFKGSFDDSIVKPNHNYTYTWNVLPRAGPGPKDGNSIVWGYHSHVTEADLYAGLYGAIVVYRPGTLSNKDIVTSIFVTDENQSPYLHQTKSTLYPDFDSTKYNDKQLYQANQFHTINGLVSSSPKDLVVKVNTTWHLIGWGTYWDMRNVQWQNAQIYWDEEQVDHIRIMPASFQTAIITPNSHKGTYQFGVLKSSKEEMVMNYIAS</sequence>
<dbReference type="SUPFAM" id="SSF49503">
    <property type="entry name" value="Cupredoxins"/>
    <property type="match status" value="2"/>
</dbReference>
<dbReference type="Proteomes" id="UP000253551">
    <property type="component" value="Unassembled WGS sequence"/>
</dbReference>
<reference evidence="6 7" key="1">
    <citation type="journal article" date="2018" name="G3 (Bethesda)">
        <title>Phylogenetic and Phylogenomic Definition of Rhizopus Species.</title>
        <authorList>
            <person name="Gryganskyi A.P."/>
            <person name="Golan J."/>
            <person name="Dolatabadi S."/>
            <person name="Mondo S."/>
            <person name="Robb S."/>
            <person name="Idnurm A."/>
            <person name="Muszewska A."/>
            <person name="Steczkiewicz K."/>
            <person name="Masonjones S."/>
            <person name="Liao H.L."/>
            <person name="Gajdeczka M.T."/>
            <person name="Anike F."/>
            <person name="Vuek A."/>
            <person name="Anishchenko I.M."/>
            <person name="Voigt K."/>
            <person name="de Hoog G.S."/>
            <person name="Smith M.E."/>
            <person name="Heitman J."/>
            <person name="Vilgalys R."/>
            <person name="Stajich J.E."/>
        </authorList>
    </citation>
    <scope>NUCLEOTIDE SEQUENCE [LARGE SCALE GENOMIC DNA]</scope>
    <source>
        <strain evidence="6 7">LSU 92-RS-03</strain>
    </source>
</reference>
<keyword evidence="2" id="KW-0479">Metal-binding</keyword>
<feature type="domain" description="Plastocyanin-like" evidence="5">
    <location>
        <begin position="33"/>
        <end position="137"/>
    </location>
</feature>
<dbReference type="Pfam" id="PF07732">
    <property type="entry name" value="Cu-oxidase_3"/>
    <property type="match status" value="1"/>
</dbReference>
<dbReference type="Gene3D" id="2.60.40.420">
    <property type="entry name" value="Cupredoxins - blue copper proteins"/>
    <property type="match status" value="2"/>
</dbReference>
<dbReference type="PANTHER" id="PTHR11709:SF394">
    <property type="entry name" value="FI03373P-RELATED"/>
    <property type="match status" value="1"/>
</dbReference>
<dbReference type="OrthoDB" id="2121828at2759"/>
<name>A0A367IJN4_RHIST</name>
<protein>
    <submittedName>
        <fullName evidence="6">Hephaestin-like 1</fullName>
    </submittedName>
</protein>
<evidence type="ECO:0000256" key="1">
    <source>
        <dbReference type="ARBA" id="ARBA00010609"/>
    </source>
</evidence>
<dbReference type="EMBL" id="PJQM01007781">
    <property type="protein sequence ID" value="RCH77731.1"/>
    <property type="molecule type" value="Genomic_DNA"/>
</dbReference>
<keyword evidence="4" id="KW-0186">Copper</keyword>
<evidence type="ECO:0000259" key="5">
    <source>
        <dbReference type="Pfam" id="PF07732"/>
    </source>
</evidence>
<accession>A0A367IJN4</accession>